<dbReference type="InterPro" id="IPR003819">
    <property type="entry name" value="TauD/TfdA-like"/>
</dbReference>
<gene>
    <name evidence="8" type="ORF">G7Z17_g6256</name>
</gene>
<comment type="cofactor">
    <cofactor evidence="1">
        <name>Fe(2+)</name>
        <dbReference type="ChEBI" id="CHEBI:29033"/>
    </cofactor>
</comment>
<evidence type="ECO:0000256" key="1">
    <source>
        <dbReference type="ARBA" id="ARBA00001954"/>
    </source>
</evidence>
<protein>
    <recommendedName>
        <fullName evidence="7">TauD/TfdA-like domain-containing protein</fullName>
    </recommendedName>
</protein>
<evidence type="ECO:0000256" key="5">
    <source>
        <dbReference type="ARBA" id="ARBA00023002"/>
    </source>
</evidence>
<evidence type="ECO:0000259" key="7">
    <source>
        <dbReference type="Pfam" id="PF02668"/>
    </source>
</evidence>
<dbReference type="PANTHER" id="PTHR30468:SF9">
    <property type="entry name" value="ALPHA-KETOGLUTARATE-DEPENDENT TAURINE DIOXYGENASE (AFU_ORTHOLOGUE AFUA_3G01010)"/>
    <property type="match status" value="1"/>
</dbReference>
<comment type="similarity">
    <text evidence="2">Belongs to the TfdA dioxygenase family.</text>
</comment>
<keyword evidence="3" id="KW-0479">Metal-binding</keyword>
<dbReference type="FunFam" id="3.60.130.10:FF:000008">
    <property type="entry name" value="Alpha-ketoglutarate-dependent taurine dioxygenase"/>
    <property type="match status" value="1"/>
</dbReference>
<dbReference type="EMBL" id="JAANBB010000117">
    <property type="protein sequence ID" value="KAF7549649.1"/>
    <property type="molecule type" value="Genomic_DNA"/>
</dbReference>
<proteinExistence type="inferred from homology"/>
<dbReference type="SUPFAM" id="SSF51197">
    <property type="entry name" value="Clavaminate synthase-like"/>
    <property type="match status" value="1"/>
</dbReference>
<name>A0A9P5LGI9_9HYPO</name>
<reference evidence="8" key="1">
    <citation type="submission" date="2020-03" db="EMBL/GenBank/DDBJ databases">
        <title>Draft Genome Sequence of Cylindrodendrum hubeiense.</title>
        <authorList>
            <person name="Buettner E."/>
            <person name="Kellner H."/>
        </authorList>
    </citation>
    <scope>NUCLEOTIDE SEQUENCE</scope>
    <source>
        <strain evidence="8">IHI 201604</strain>
    </source>
</reference>
<keyword evidence="9" id="KW-1185">Reference proteome</keyword>
<evidence type="ECO:0000256" key="4">
    <source>
        <dbReference type="ARBA" id="ARBA00022964"/>
    </source>
</evidence>
<dbReference type="Proteomes" id="UP000722485">
    <property type="component" value="Unassembled WGS sequence"/>
</dbReference>
<dbReference type="Gene3D" id="3.60.130.10">
    <property type="entry name" value="Clavaminate synthase-like"/>
    <property type="match status" value="1"/>
</dbReference>
<evidence type="ECO:0000313" key="8">
    <source>
        <dbReference type="EMBL" id="KAF7549649.1"/>
    </source>
</evidence>
<dbReference type="AlphaFoldDB" id="A0A9P5LGI9"/>
<feature type="domain" description="TauD/TfdA-like" evidence="7">
    <location>
        <begin position="86"/>
        <end position="351"/>
    </location>
</feature>
<dbReference type="GO" id="GO:0046872">
    <property type="term" value="F:metal ion binding"/>
    <property type="evidence" value="ECO:0007669"/>
    <property type="project" value="UniProtKB-KW"/>
</dbReference>
<dbReference type="GO" id="GO:0016706">
    <property type="term" value="F:2-oxoglutarate-dependent dioxygenase activity"/>
    <property type="evidence" value="ECO:0007669"/>
    <property type="project" value="TreeGrafter"/>
</dbReference>
<dbReference type="PANTHER" id="PTHR30468">
    <property type="entry name" value="ALPHA-KETOGLUTARATE-DEPENDENT SULFONATE DIOXYGENASE"/>
    <property type="match status" value="1"/>
</dbReference>
<accession>A0A9P5LGI9</accession>
<evidence type="ECO:0000313" key="9">
    <source>
        <dbReference type="Proteomes" id="UP000722485"/>
    </source>
</evidence>
<dbReference type="InterPro" id="IPR051323">
    <property type="entry name" value="AtsK-like"/>
</dbReference>
<dbReference type="Pfam" id="PF02668">
    <property type="entry name" value="TauD"/>
    <property type="match status" value="1"/>
</dbReference>
<dbReference type="GO" id="GO:0005737">
    <property type="term" value="C:cytoplasm"/>
    <property type="evidence" value="ECO:0007669"/>
    <property type="project" value="TreeGrafter"/>
</dbReference>
<keyword evidence="6" id="KW-0408">Iron</keyword>
<keyword evidence="4" id="KW-0223">Dioxygenase</keyword>
<organism evidence="8 9">
    <name type="scientific">Cylindrodendrum hubeiense</name>
    <dbReference type="NCBI Taxonomy" id="595255"/>
    <lineage>
        <taxon>Eukaryota</taxon>
        <taxon>Fungi</taxon>
        <taxon>Dikarya</taxon>
        <taxon>Ascomycota</taxon>
        <taxon>Pezizomycotina</taxon>
        <taxon>Sordariomycetes</taxon>
        <taxon>Hypocreomycetidae</taxon>
        <taxon>Hypocreales</taxon>
        <taxon>Nectriaceae</taxon>
        <taxon>Cylindrodendrum</taxon>
    </lineage>
</organism>
<dbReference type="OrthoDB" id="10257314at2759"/>
<keyword evidence="5" id="KW-0560">Oxidoreductase</keyword>
<comment type="caution">
    <text evidence="8">The sequence shown here is derived from an EMBL/GenBank/DDBJ whole genome shotgun (WGS) entry which is preliminary data.</text>
</comment>
<dbReference type="InterPro" id="IPR042098">
    <property type="entry name" value="TauD-like_sf"/>
</dbReference>
<evidence type="ECO:0000256" key="6">
    <source>
        <dbReference type="ARBA" id="ARBA00023004"/>
    </source>
</evidence>
<evidence type="ECO:0000256" key="3">
    <source>
        <dbReference type="ARBA" id="ARBA00022723"/>
    </source>
</evidence>
<evidence type="ECO:0000256" key="2">
    <source>
        <dbReference type="ARBA" id="ARBA00005896"/>
    </source>
</evidence>
<sequence length="385" mass="43533">MAPAPIDPSITDVAEPRKDSLKLPELARKRLEKAGVDLSQGYPYRPSRPLFLQDVYKIRDQPWDYVEAGARADKSKKNLFSAATKVTDLTSHIGTEIEGLQLKDLTNVQRDELALLIAERSVVFFRNQDLSPQQQKELGDWYGKVEIHPQVPQVPGNLGVTIIWPDLQATESAANFRNPGGASRWHTDLVHELQPGRITHLHNDTVPTIGGDTLWASGYGAYEKLSPEFRKIIDGRSAVYRSGHAYLDRENPEVGPKYVERTHPLVRVHPATGWKALWVNRASTQRIVGLDKAESDVILRYLFDVFEKNVDIQVRWRWTPGTSALWDNRITIHNASWDYSGKEPRHGTRVTSLADKPIFNAAAPTRREALGLLDDSEKKELEMLK</sequence>